<dbReference type="EMBL" id="JACAZH010000036">
    <property type="protein sequence ID" value="KAF7336539.1"/>
    <property type="molecule type" value="Genomic_DNA"/>
</dbReference>
<gene>
    <name evidence="3" type="ORF">MSAN_02286000</name>
</gene>
<feature type="domain" description="BTB" evidence="2">
    <location>
        <begin position="24"/>
        <end position="97"/>
    </location>
</feature>
<comment type="caution">
    <text evidence="3">The sequence shown here is derived from an EMBL/GenBank/DDBJ whole genome shotgun (WGS) entry which is preliminary data.</text>
</comment>
<evidence type="ECO:0000259" key="2">
    <source>
        <dbReference type="PROSITE" id="PS50097"/>
    </source>
</evidence>
<dbReference type="SUPFAM" id="SSF54695">
    <property type="entry name" value="POZ domain"/>
    <property type="match status" value="1"/>
</dbReference>
<evidence type="ECO:0000313" key="3">
    <source>
        <dbReference type="EMBL" id="KAF7336539.1"/>
    </source>
</evidence>
<sequence length="358" mass="41064">MAALQSTVHSNSPNRDKDHYHETGDSIIRVENVLFKIHKFPLTHNSSVFATMFNLPVGIGNMEGLSDDIPIVLEGEKAEDLQAVLKYIYAPPVQTQMERITIAALPEIISLVKLSHKYGMDHWKEWGVQVVKRLLDDLDSVPTEHLQPLYSLYNLVGDAAARARVMKHWCEVIEANKLSIVPALDAASTCDDQDAMTDVYCIQIRRWEKANVFEPTSYSEEGVCEAHIQRIRSGYMSLSLSWSQFRSRESPYPHYCTEDTYKAHCIPSSRQKWAEAIADAEARYPHLTQLTSRLSHIAEYLQDNNRRPVPFSRCFFRVVKLFQSELRNVHTYSLTKFFFPARELVSIDPNDIPVYSQL</sequence>
<dbReference type="InterPro" id="IPR011333">
    <property type="entry name" value="SKP1/BTB/POZ_sf"/>
</dbReference>
<keyword evidence="4" id="KW-1185">Reference proteome</keyword>
<dbReference type="AlphaFoldDB" id="A0A8H6X991"/>
<dbReference type="SMART" id="SM00225">
    <property type="entry name" value="BTB"/>
    <property type="match status" value="1"/>
</dbReference>
<name>A0A8H6X991_9AGAR</name>
<dbReference type="Proteomes" id="UP000623467">
    <property type="component" value="Unassembled WGS sequence"/>
</dbReference>
<proteinExistence type="predicted"/>
<evidence type="ECO:0000256" key="1">
    <source>
        <dbReference type="SAM" id="MobiDB-lite"/>
    </source>
</evidence>
<dbReference type="Gene3D" id="3.30.710.10">
    <property type="entry name" value="Potassium Channel Kv1.1, Chain A"/>
    <property type="match status" value="1"/>
</dbReference>
<accession>A0A8H6X991</accession>
<evidence type="ECO:0000313" key="4">
    <source>
        <dbReference type="Proteomes" id="UP000623467"/>
    </source>
</evidence>
<dbReference type="InterPro" id="IPR000210">
    <property type="entry name" value="BTB/POZ_dom"/>
</dbReference>
<feature type="region of interest" description="Disordered" evidence="1">
    <location>
        <begin position="1"/>
        <end position="21"/>
    </location>
</feature>
<dbReference type="PROSITE" id="PS50097">
    <property type="entry name" value="BTB"/>
    <property type="match status" value="1"/>
</dbReference>
<feature type="compositionally biased region" description="Polar residues" evidence="1">
    <location>
        <begin position="1"/>
        <end position="13"/>
    </location>
</feature>
<organism evidence="3 4">
    <name type="scientific">Mycena sanguinolenta</name>
    <dbReference type="NCBI Taxonomy" id="230812"/>
    <lineage>
        <taxon>Eukaryota</taxon>
        <taxon>Fungi</taxon>
        <taxon>Dikarya</taxon>
        <taxon>Basidiomycota</taxon>
        <taxon>Agaricomycotina</taxon>
        <taxon>Agaricomycetes</taxon>
        <taxon>Agaricomycetidae</taxon>
        <taxon>Agaricales</taxon>
        <taxon>Marasmiineae</taxon>
        <taxon>Mycenaceae</taxon>
        <taxon>Mycena</taxon>
    </lineage>
</organism>
<dbReference type="Pfam" id="PF00651">
    <property type="entry name" value="BTB"/>
    <property type="match status" value="1"/>
</dbReference>
<protein>
    <submittedName>
        <fullName evidence="3">BTB domain-containing protein</fullName>
    </submittedName>
</protein>
<dbReference type="OrthoDB" id="3157337at2759"/>
<reference evidence="3" key="1">
    <citation type="submission" date="2020-05" db="EMBL/GenBank/DDBJ databases">
        <title>Mycena genomes resolve the evolution of fungal bioluminescence.</title>
        <authorList>
            <person name="Tsai I.J."/>
        </authorList>
    </citation>
    <scope>NUCLEOTIDE SEQUENCE</scope>
    <source>
        <strain evidence="3">160909Yilan</strain>
    </source>
</reference>